<dbReference type="Proteomes" id="UP000053157">
    <property type="component" value="Unassembled WGS sequence"/>
</dbReference>
<accession>A0A0W1SHK3</accession>
<reference evidence="1 2" key="1">
    <citation type="submission" date="2015-12" db="EMBL/GenBank/DDBJ databases">
        <title>Haloferax profundi sp. nov. isolated from the Discovery deep brine-seawater interface in the Red Sea.</title>
        <authorList>
            <person name="Zhang G."/>
            <person name="Stingl U."/>
            <person name="Rashid M."/>
        </authorList>
    </citation>
    <scope>NUCLEOTIDE SEQUENCE [LARGE SCALE GENOMIC DNA]</scope>
    <source>
        <strain evidence="1 2">SB29</strain>
    </source>
</reference>
<organism evidence="1 2">
    <name type="scientific">Haloferax profundi</name>
    <dbReference type="NCBI Taxonomy" id="1544718"/>
    <lineage>
        <taxon>Archaea</taxon>
        <taxon>Methanobacteriati</taxon>
        <taxon>Methanobacteriota</taxon>
        <taxon>Stenosarchaea group</taxon>
        <taxon>Halobacteria</taxon>
        <taxon>Halobacteriales</taxon>
        <taxon>Haloferacaceae</taxon>
        <taxon>Haloferax</taxon>
    </lineage>
</organism>
<evidence type="ECO:0000313" key="2">
    <source>
        <dbReference type="Proteomes" id="UP000053157"/>
    </source>
</evidence>
<sequence>MRLPSPRTRRLVLGLLLVTNPFWGPALEVTGTDYFYESAEITVEENHLAVPDGSARYDMHHGIDGFDCWWGTADTRYCTLEALTLNESVEVDHPTIVSSTSGYLATEEQYLAYSDGRVYAYDSTWEDGQFVLSTERVSAATALDDVAQSLSNYPNPAAERAIRTGRIQTDEPLWADEGKGRVFELDGEYYVVYQSGSRGTASNPKAEAVLSFFGVVYGAVVLLERD</sequence>
<dbReference type="AlphaFoldDB" id="A0A0W1SHK3"/>
<dbReference type="EMBL" id="LOPV01000257">
    <property type="protein sequence ID" value="KTG25594.1"/>
    <property type="molecule type" value="Genomic_DNA"/>
</dbReference>
<keyword evidence="2" id="KW-1185">Reference proteome</keyword>
<proteinExistence type="predicted"/>
<name>A0A0W1SHK3_9EURY</name>
<comment type="caution">
    <text evidence="1">The sequence shown here is derived from an EMBL/GenBank/DDBJ whole genome shotgun (WGS) entry which is preliminary data.</text>
</comment>
<gene>
    <name evidence="1" type="ORF">AUR66_00950</name>
</gene>
<protein>
    <submittedName>
        <fullName evidence="1">Uncharacterized protein</fullName>
    </submittedName>
</protein>
<dbReference type="OrthoDB" id="286299at2157"/>
<dbReference type="RefSeq" id="WP_058572573.1">
    <property type="nucleotide sequence ID" value="NZ_LOPV01000257.1"/>
</dbReference>
<evidence type="ECO:0000313" key="1">
    <source>
        <dbReference type="EMBL" id="KTG25594.1"/>
    </source>
</evidence>